<keyword evidence="3" id="KW-0812">Transmembrane</keyword>
<dbReference type="PANTHER" id="PTHR34697:SF2">
    <property type="entry name" value="PHOSPHATIDYLGLYCEROL LYSYLTRANSFERASE"/>
    <property type="match status" value="1"/>
</dbReference>
<evidence type="ECO:0000313" key="8">
    <source>
        <dbReference type="Proteomes" id="UP000431401"/>
    </source>
</evidence>
<keyword evidence="8" id="KW-1185">Reference proteome</keyword>
<sequence length="334" mass="37253">MTVPESETSAGNALAVEVLRKCSDNPSAFLALNQGNEIYTVPEIFGFVCFKRVGRYRVQFGGPFADPADRPVLLRRFLADTRAARKRVLALQVQREDAELYAELGMRVNQIGASYAVELAGATLRGKKFVSLRNKISRATRAGLEIAEVDAAAHRADIEAVDRPWLRGKGRHVKELEFLIGEIGGPAQEYRKLFLGTIEGRPVGYLSFAPVYGRRAGWLHDLSRRLPDAPPGVMEAINFHAMTQFRETGSEWLHFGFTPFTGLEAGHELPGARPFVTRVVRLLGERGELVYPSKTQLEYKMKWNPAVILPEYMAYPSLLTPPALWSLLRVTNSV</sequence>
<organism evidence="7 8">
    <name type="scientific">Nocardia aurantia</name>
    <dbReference type="NCBI Taxonomy" id="2585199"/>
    <lineage>
        <taxon>Bacteria</taxon>
        <taxon>Bacillati</taxon>
        <taxon>Actinomycetota</taxon>
        <taxon>Actinomycetes</taxon>
        <taxon>Mycobacteriales</taxon>
        <taxon>Nocardiaceae</taxon>
        <taxon>Nocardia</taxon>
    </lineage>
</organism>
<dbReference type="InterPro" id="IPR024320">
    <property type="entry name" value="LPG_synthase_C"/>
</dbReference>
<evidence type="ECO:0000259" key="6">
    <source>
        <dbReference type="Pfam" id="PF09924"/>
    </source>
</evidence>
<evidence type="ECO:0000256" key="3">
    <source>
        <dbReference type="ARBA" id="ARBA00022692"/>
    </source>
</evidence>
<evidence type="ECO:0000313" key="7">
    <source>
        <dbReference type="EMBL" id="MQY26409.1"/>
    </source>
</evidence>
<evidence type="ECO:0000256" key="2">
    <source>
        <dbReference type="ARBA" id="ARBA00022475"/>
    </source>
</evidence>
<accession>A0A7K0DL45</accession>
<evidence type="ECO:0000256" key="4">
    <source>
        <dbReference type="ARBA" id="ARBA00022989"/>
    </source>
</evidence>
<dbReference type="Pfam" id="PF09924">
    <property type="entry name" value="LPG_synthase_C"/>
    <property type="match status" value="1"/>
</dbReference>
<dbReference type="AlphaFoldDB" id="A0A7K0DL45"/>
<keyword evidence="4" id="KW-1133">Transmembrane helix</keyword>
<dbReference type="Proteomes" id="UP000431401">
    <property type="component" value="Unassembled WGS sequence"/>
</dbReference>
<dbReference type="PANTHER" id="PTHR34697">
    <property type="entry name" value="PHOSPHATIDYLGLYCEROL LYSYLTRANSFERASE"/>
    <property type="match status" value="1"/>
</dbReference>
<evidence type="ECO:0000256" key="1">
    <source>
        <dbReference type="ARBA" id="ARBA00004651"/>
    </source>
</evidence>
<dbReference type="GO" id="GO:0016755">
    <property type="term" value="F:aminoacyltransferase activity"/>
    <property type="evidence" value="ECO:0007669"/>
    <property type="project" value="TreeGrafter"/>
</dbReference>
<feature type="domain" description="Phosphatidylglycerol lysyltransferase C-terminal" evidence="6">
    <location>
        <begin position="20"/>
        <end position="315"/>
    </location>
</feature>
<keyword evidence="2" id="KW-1003">Cell membrane</keyword>
<proteinExistence type="predicted"/>
<name>A0A7K0DL45_9NOCA</name>
<dbReference type="GO" id="GO:0005886">
    <property type="term" value="C:plasma membrane"/>
    <property type="evidence" value="ECO:0007669"/>
    <property type="project" value="UniProtKB-SubCell"/>
</dbReference>
<comment type="subcellular location">
    <subcellularLocation>
        <location evidence="1">Cell membrane</location>
        <topology evidence="1">Multi-pass membrane protein</topology>
    </subcellularLocation>
</comment>
<dbReference type="EMBL" id="WEGI01000004">
    <property type="protein sequence ID" value="MQY26409.1"/>
    <property type="molecule type" value="Genomic_DNA"/>
</dbReference>
<evidence type="ECO:0000256" key="5">
    <source>
        <dbReference type="ARBA" id="ARBA00023136"/>
    </source>
</evidence>
<comment type="caution">
    <text evidence="7">The sequence shown here is derived from an EMBL/GenBank/DDBJ whole genome shotgun (WGS) entry which is preliminary data.</text>
</comment>
<dbReference type="GO" id="GO:0055091">
    <property type="term" value="P:phospholipid homeostasis"/>
    <property type="evidence" value="ECO:0007669"/>
    <property type="project" value="TreeGrafter"/>
</dbReference>
<dbReference type="InterPro" id="IPR051211">
    <property type="entry name" value="PG_lysyltransferase"/>
</dbReference>
<dbReference type="InterPro" id="IPR016181">
    <property type="entry name" value="Acyl_CoA_acyltransferase"/>
</dbReference>
<dbReference type="RefSeq" id="WP_319942784.1">
    <property type="nucleotide sequence ID" value="NZ_WEGI01000004.1"/>
</dbReference>
<protein>
    <recommendedName>
        <fullName evidence="6">Phosphatidylglycerol lysyltransferase C-terminal domain-containing protein</fullName>
    </recommendedName>
</protein>
<dbReference type="SUPFAM" id="SSF55729">
    <property type="entry name" value="Acyl-CoA N-acyltransferases (Nat)"/>
    <property type="match status" value="1"/>
</dbReference>
<keyword evidence="5" id="KW-0472">Membrane</keyword>
<reference evidence="7 8" key="1">
    <citation type="submission" date="2019-10" db="EMBL/GenBank/DDBJ databases">
        <title>Nocardia macrotermitis sp. nov. and Nocardia aurantia sp. nov., isolated from the gut of fungus growing-termite Macrotermes natalensis.</title>
        <authorList>
            <person name="Benndorf R."/>
            <person name="Schwitalla J."/>
            <person name="Martin K."/>
            <person name="De Beer W."/>
            <person name="Kaster A.-K."/>
            <person name="Vollmers J."/>
            <person name="Poulsen M."/>
            <person name="Beemelmanns C."/>
        </authorList>
    </citation>
    <scope>NUCLEOTIDE SEQUENCE [LARGE SCALE GENOMIC DNA]</scope>
    <source>
        <strain evidence="7 8">RB56</strain>
    </source>
</reference>
<gene>
    <name evidence="7" type="ORF">NRB56_19760</name>
</gene>